<dbReference type="RefSeq" id="WP_267772953.1">
    <property type="nucleotide sequence ID" value="NZ_JAPNKE010000002.1"/>
</dbReference>
<sequence length="462" mass="48384">MRSPQQPRSRDRARHRRVAVVLGGVLGLLPARAPAMPTIGWEAPAGCPSAERVVARIGEVVGERPVSPAVTSVRARVERQGGGWLLVVVFSGRDGSTERRLTLHDCEATANATALLVGIALVGPASVAAPEEMPLAVPVPEPDARDGGTTSRDRGGAAGPGGRGGGAGSPRSGGEARGRAADGAEARGRAADGAGAEREARGRAAGQEGAGRDARRRSKMGAGARRGRTGRRARARTRPRRPAQAGPEPTRTGRRAWSERTQEGARPEHPPIGPVEAPQRRRGRGTTGPGGDRAFLQVGPALAVGVLPRATLGLAAGLGVAWRRLRVALGYAGWFRSPARWAEDRQIGADVALHAGSLRVGPVRRVGPVELQAAIGLEFGALRAAGVGSEVNLERRTWWGATLVGGGLAWAPRALRGRGALRVQAELVVPLHRPTLLYNREPIFRFGALGLRAGLLLEARFF</sequence>
<feature type="region of interest" description="Disordered" evidence="1">
    <location>
        <begin position="137"/>
        <end position="293"/>
    </location>
</feature>
<evidence type="ECO:0000256" key="1">
    <source>
        <dbReference type="SAM" id="MobiDB-lite"/>
    </source>
</evidence>
<feature type="compositionally biased region" description="Basic and acidic residues" evidence="1">
    <location>
        <begin position="256"/>
        <end position="269"/>
    </location>
</feature>
<protein>
    <submittedName>
        <fullName evidence="2">Uncharacterized protein</fullName>
    </submittedName>
</protein>
<accession>A0A9X3EU81</accession>
<name>A0A9X3EU81_9BACT</name>
<gene>
    <name evidence="2" type="ORF">OV079_32080</name>
</gene>
<evidence type="ECO:0000313" key="2">
    <source>
        <dbReference type="EMBL" id="MCY1010126.1"/>
    </source>
</evidence>
<dbReference type="EMBL" id="JAPNKE010000002">
    <property type="protein sequence ID" value="MCY1010126.1"/>
    <property type="molecule type" value="Genomic_DNA"/>
</dbReference>
<dbReference type="Proteomes" id="UP001150924">
    <property type="component" value="Unassembled WGS sequence"/>
</dbReference>
<feature type="compositionally biased region" description="Basic and acidic residues" evidence="1">
    <location>
        <begin position="142"/>
        <end position="155"/>
    </location>
</feature>
<feature type="compositionally biased region" description="Gly residues" evidence="1">
    <location>
        <begin position="156"/>
        <end position="168"/>
    </location>
</feature>
<feature type="compositionally biased region" description="Basic and acidic residues" evidence="1">
    <location>
        <begin position="174"/>
        <end position="202"/>
    </location>
</feature>
<evidence type="ECO:0000313" key="3">
    <source>
        <dbReference type="Proteomes" id="UP001150924"/>
    </source>
</evidence>
<keyword evidence="3" id="KW-1185">Reference proteome</keyword>
<comment type="caution">
    <text evidence="2">The sequence shown here is derived from an EMBL/GenBank/DDBJ whole genome shotgun (WGS) entry which is preliminary data.</text>
</comment>
<dbReference type="AlphaFoldDB" id="A0A9X3EU81"/>
<reference evidence="2" key="1">
    <citation type="submission" date="2022-11" db="EMBL/GenBank/DDBJ databases">
        <title>Minimal conservation of predation-associated metabolite biosynthetic gene clusters underscores biosynthetic potential of Myxococcota including descriptions for ten novel species: Archangium lansinium sp. nov., Myxococcus landrumus sp. nov., Nannocystis bai.</title>
        <authorList>
            <person name="Ahearne A."/>
            <person name="Stevens C."/>
            <person name="Phillips K."/>
        </authorList>
    </citation>
    <scope>NUCLEOTIDE SEQUENCE</scope>
    <source>
        <strain evidence="2">Na p29</strain>
    </source>
</reference>
<proteinExistence type="predicted"/>
<feature type="compositionally biased region" description="Basic residues" evidence="1">
    <location>
        <begin position="214"/>
        <end position="241"/>
    </location>
</feature>
<organism evidence="2 3">
    <name type="scientific">Nannocystis pusilla</name>
    <dbReference type="NCBI Taxonomy" id="889268"/>
    <lineage>
        <taxon>Bacteria</taxon>
        <taxon>Pseudomonadati</taxon>
        <taxon>Myxococcota</taxon>
        <taxon>Polyangia</taxon>
        <taxon>Nannocystales</taxon>
        <taxon>Nannocystaceae</taxon>
        <taxon>Nannocystis</taxon>
    </lineage>
</organism>